<evidence type="ECO:0000256" key="3">
    <source>
        <dbReference type="ARBA" id="ARBA00023125"/>
    </source>
</evidence>
<dbReference type="InterPro" id="IPR001647">
    <property type="entry name" value="HTH_TetR"/>
</dbReference>
<keyword evidence="3 5" id="KW-0238">DNA-binding</keyword>
<dbReference type="InterPro" id="IPR023772">
    <property type="entry name" value="DNA-bd_HTH_TetR-type_CS"/>
</dbReference>
<organism evidence="7 8">
    <name type="scientific">Paenibacillus woosongensis</name>
    <dbReference type="NCBI Taxonomy" id="307580"/>
    <lineage>
        <taxon>Bacteria</taxon>
        <taxon>Bacillati</taxon>
        <taxon>Bacillota</taxon>
        <taxon>Bacilli</taxon>
        <taxon>Bacillales</taxon>
        <taxon>Paenibacillaceae</taxon>
        <taxon>Paenibacillus</taxon>
    </lineage>
</organism>
<dbReference type="Gene3D" id="1.10.357.10">
    <property type="entry name" value="Tetracycline Repressor, domain 2"/>
    <property type="match status" value="1"/>
</dbReference>
<proteinExistence type="predicted"/>
<protein>
    <submittedName>
        <fullName evidence="7">TetR family transcriptional regulator</fullName>
    </submittedName>
</protein>
<dbReference type="PROSITE" id="PS50977">
    <property type="entry name" value="HTH_TETR_2"/>
    <property type="match status" value="1"/>
</dbReference>
<feature type="DNA-binding region" description="H-T-H motif" evidence="5">
    <location>
        <begin position="42"/>
        <end position="61"/>
    </location>
</feature>
<dbReference type="RefSeq" id="WP_155612038.1">
    <property type="nucleotide sequence ID" value="NZ_WNZW01000007.1"/>
</dbReference>
<dbReference type="PROSITE" id="PS01081">
    <property type="entry name" value="HTH_TETR_1"/>
    <property type="match status" value="1"/>
</dbReference>
<dbReference type="GO" id="GO:0003700">
    <property type="term" value="F:DNA-binding transcription factor activity"/>
    <property type="evidence" value="ECO:0007669"/>
    <property type="project" value="TreeGrafter"/>
</dbReference>
<dbReference type="Pfam" id="PF00440">
    <property type="entry name" value="TetR_N"/>
    <property type="match status" value="1"/>
</dbReference>
<evidence type="ECO:0000313" key="8">
    <source>
        <dbReference type="Proteomes" id="UP000447876"/>
    </source>
</evidence>
<evidence type="ECO:0000256" key="4">
    <source>
        <dbReference type="ARBA" id="ARBA00023163"/>
    </source>
</evidence>
<dbReference type="PANTHER" id="PTHR30055:SF175">
    <property type="entry name" value="HTH-TYPE TRANSCRIPTIONAL REPRESSOR KSTR2"/>
    <property type="match status" value="1"/>
</dbReference>
<dbReference type="EMBL" id="WNZW01000007">
    <property type="protein sequence ID" value="MUG46652.1"/>
    <property type="molecule type" value="Genomic_DNA"/>
</dbReference>
<dbReference type="InterPro" id="IPR050109">
    <property type="entry name" value="HTH-type_TetR-like_transc_reg"/>
</dbReference>
<dbReference type="InterPro" id="IPR036271">
    <property type="entry name" value="Tet_transcr_reg_TetR-rel_C_sf"/>
</dbReference>
<accession>A0A7X2Z2Z5</accession>
<keyword evidence="1" id="KW-0678">Repressor</keyword>
<evidence type="ECO:0000259" key="6">
    <source>
        <dbReference type="PROSITE" id="PS50977"/>
    </source>
</evidence>
<reference evidence="7 8" key="1">
    <citation type="submission" date="2019-11" db="EMBL/GenBank/DDBJ databases">
        <title>Draft genome sequences of five Paenibacillus species of dairy origin.</title>
        <authorList>
            <person name="Olajide A.M."/>
            <person name="Chen S."/>
            <person name="Lapointe G."/>
        </authorList>
    </citation>
    <scope>NUCLEOTIDE SEQUENCE [LARGE SCALE GENOMIC DNA]</scope>
    <source>
        <strain evidence="7 8">12CR55</strain>
    </source>
</reference>
<evidence type="ECO:0000313" key="7">
    <source>
        <dbReference type="EMBL" id="MUG46652.1"/>
    </source>
</evidence>
<dbReference type="SUPFAM" id="SSF46689">
    <property type="entry name" value="Homeodomain-like"/>
    <property type="match status" value="1"/>
</dbReference>
<evidence type="ECO:0000256" key="1">
    <source>
        <dbReference type="ARBA" id="ARBA00022491"/>
    </source>
</evidence>
<dbReference type="Proteomes" id="UP000447876">
    <property type="component" value="Unassembled WGS sequence"/>
</dbReference>
<name>A0A7X2Z2Z5_9BACL</name>
<keyword evidence="2" id="KW-0805">Transcription regulation</keyword>
<dbReference type="Gene3D" id="1.10.10.60">
    <property type="entry name" value="Homeodomain-like"/>
    <property type="match status" value="1"/>
</dbReference>
<keyword evidence="4" id="KW-0804">Transcription</keyword>
<evidence type="ECO:0000256" key="2">
    <source>
        <dbReference type="ARBA" id="ARBA00023015"/>
    </source>
</evidence>
<sequence>MKAPNKKPLGRPPVQQEGLPTSQHILFIASKLFMEKGFESVSMNMVAQHSGVTKASVYYYFPTKNELFVASMVAVLVNVRQRIETLLAQPGSFRERLELIAQNYLRVPQIHMDGMAEKVKHHLTEEQHNQLNQHENSLYEALETGFADAARQGEIHCDDPFLTAHLYVSMLRIGERRYSNNESLFESHEEAAAKIVAFLWRGIHK</sequence>
<feature type="domain" description="HTH tetR-type" evidence="6">
    <location>
        <begin position="19"/>
        <end position="79"/>
    </location>
</feature>
<dbReference type="PANTHER" id="PTHR30055">
    <property type="entry name" value="HTH-TYPE TRANSCRIPTIONAL REGULATOR RUTR"/>
    <property type="match status" value="1"/>
</dbReference>
<evidence type="ECO:0000256" key="5">
    <source>
        <dbReference type="PROSITE-ProRule" id="PRU00335"/>
    </source>
</evidence>
<dbReference type="InterPro" id="IPR009057">
    <property type="entry name" value="Homeodomain-like_sf"/>
</dbReference>
<gene>
    <name evidence="7" type="ORF">GNP95_16820</name>
</gene>
<dbReference type="GO" id="GO:0000976">
    <property type="term" value="F:transcription cis-regulatory region binding"/>
    <property type="evidence" value="ECO:0007669"/>
    <property type="project" value="TreeGrafter"/>
</dbReference>
<dbReference type="OrthoDB" id="2732116at2"/>
<comment type="caution">
    <text evidence="7">The sequence shown here is derived from an EMBL/GenBank/DDBJ whole genome shotgun (WGS) entry which is preliminary data.</text>
</comment>
<dbReference type="PRINTS" id="PR00455">
    <property type="entry name" value="HTHTETR"/>
</dbReference>
<dbReference type="AlphaFoldDB" id="A0A7X2Z2Z5"/>
<dbReference type="SUPFAM" id="SSF48498">
    <property type="entry name" value="Tetracyclin repressor-like, C-terminal domain"/>
    <property type="match status" value="1"/>
</dbReference>